<keyword evidence="2" id="KW-0472">Membrane</keyword>
<feature type="transmembrane region" description="Helical" evidence="2">
    <location>
        <begin position="25"/>
        <end position="44"/>
    </location>
</feature>
<keyword evidence="5" id="KW-1185">Reference proteome</keyword>
<feature type="region of interest" description="Disordered" evidence="1">
    <location>
        <begin position="141"/>
        <end position="187"/>
    </location>
</feature>
<proteinExistence type="predicted"/>
<keyword evidence="2" id="KW-0812">Transmembrane</keyword>
<keyword evidence="2" id="KW-1133">Transmembrane helix</keyword>
<reference evidence="3" key="1">
    <citation type="journal article" date="2014" name="Int. J. Syst. Evol. Microbiol.">
        <title>Complete genome of a new Firmicutes species belonging to the dominant human colonic microbiota ('Ruminococcus bicirculans') reveals two chromosomes and a selective capacity to utilize plant glucans.</title>
        <authorList>
            <consortium name="NISC Comparative Sequencing Program"/>
            <person name="Wegmann U."/>
            <person name="Louis P."/>
            <person name="Goesmann A."/>
            <person name="Henrissat B."/>
            <person name="Duncan S.H."/>
            <person name="Flint H.J."/>
        </authorList>
    </citation>
    <scope>NUCLEOTIDE SEQUENCE</scope>
    <source>
        <strain evidence="3">JCM 17810</strain>
    </source>
</reference>
<sequence>MTTPSRSNGTSTALRQMYTTMLRRMGVLVAVLAVGGGVVGHLVAGSPGMWGALLGAGIAALFMLATVVTMLVTAEKSLTVVTGAAVGGWIVKMALVFVVLLLVSGRDFYSPGVFFAVLVVAVLGSLLIESLGVLRSRVPTVEPSSSAPSAASASTSTTASPATSTGDDGPRGGGPDQATDTEPDERR</sequence>
<dbReference type="Proteomes" id="UP001500622">
    <property type="component" value="Unassembled WGS sequence"/>
</dbReference>
<evidence type="ECO:0008006" key="6">
    <source>
        <dbReference type="Google" id="ProtNLM"/>
    </source>
</evidence>
<evidence type="ECO:0000313" key="5">
    <source>
        <dbReference type="Proteomes" id="UP001500622"/>
    </source>
</evidence>
<dbReference type="RefSeq" id="WP_345214839.1">
    <property type="nucleotide sequence ID" value="NZ_BAABGN010000002.1"/>
</dbReference>
<feature type="transmembrane region" description="Helical" evidence="2">
    <location>
        <begin position="108"/>
        <end position="128"/>
    </location>
</feature>
<evidence type="ECO:0000256" key="1">
    <source>
        <dbReference type="SAM" id="MobiDB-lite"/>
    </source>
</evidence>
<feature type="transmembrane region" description="Helical" evidence="2">
    <location>
        <begin position="80"/>
        <end position="102"/>
    </location>
</feature>
<feature type="compositionally biased region" description="Low complexity" evidence="1">
    <location>
        <begin position="143"/>
        <end position="167"/>
    </location>
</feature>
<organism evidence="3 5">
    <name type="scientific">Georgenia halophila</name>
    <dbReference type="NCBI Taxonomy" id="620889"/>
    <lineage>
        <taxon>Bacteria</taxon>
        <taxon>Bacillati</taxon>
        <taxon>Actinomycetota</taxon>
        <taxon>Actinomycetes</taxon>
        <taxon>Micrococcales</taxon>
        <taxon>Bogoriellaceae</taxon>
        <taxon>Georgenia</taxon>
    </lineage>
</organism>
<reference evidence="3" key="3">
    <citation type="submission" date="2023-12" db="EMBL/GenBank/DDBJ databases">
        <authorList>
            <person name="Sun Q."/>
            <person name="Inoue M."/>
        </authorList>
    </citation>
    <scope>NUCLEOTIDE SEQUENCE</scope>
    <source>
        <strain evidence="3">JCM 17810</strain>
    </source>
</reference>
<feature type="transmembrane region" description="Helical" evidence="2">
    <location>
        <begin position="50"/>
        <end position="73"/>
    </location>
</feature>
<evidence type="ECO:0000256" key="2">
    <source>
        <dbReference type="SAM" id="Phobius"/>
    </source>
</evidence>
<evidence type="ECO:0000313" key="3">
    <source>
        <dbReference type="EMBL" id="GAA4416659.1"/>
    </source>
</evidence>
<reference evidence="5" key="2">
    <citation type="journal article" date="2019" name="Int. J. Syst. Evol. Microbiol.">
        <title>The Global Catalogue of Microorganisms (GCM) 10K type strain sequencing project: providing services to taxonomists for standard genome sequencing and annotation.</title>
        <authorList>
            <consortium name="The Broad Institute Genomics Platform"/>
            <consortium name="The Broad Institute Genome Sequencing Center for Infectious Disease"/>
            <person name="Wu L."/>
            <person name="Ma J."/>
        </authorList>
    </citation>
    <scope>NUCLEOTIDE SEQUENCE [LARGE SCALE GENOMIC DNA]</scope>
    <source>
        <strain evidence="5">JCM 17810</strain>
    </source>
</reference>
<protein>
    <recommendedName>
        <fullName evidence="6">ATP synthase protein I</fullName>
    </recommendedName>
</protein>
<dbReference type="EMBL" id="BAABGN010000002">
    <property type="protein sequence ID" value="GAA4416659.1"/>
    <property type="molecule type" value="Genomic_DNA"/>
</dbReference>
<gene>
    <name evidence="3" type="ORF">GCM10023169_04190</name>
    <name evidence="4" type="ORF">GCM10023169_11800</name>
</gene>
<name>A0ABP8KW55_9MICO</name>
<accession>A0ABP8KW55</accession>
<comment type="caution">
    <text evidence="3">The sequence shown here is derived from an EMBL/GenBank/DDBJ whole genome shotgun (WGS) entry which is preliminary data.</text>
</comment>
<dbReference type="EMBL" id="BAABGN010000004">
    <property type="protein sequence ID" value="GAA4420224.1"/>
    <property type="molecule type" value="Genomic_DNA"/>
</dbReference>
<evidence type="ECO:0000313" key="4">
    <source>
        <dbReference type="EMBL" id="GAA4420224.1"/>
    </source>
</evidence>